<comment type="caution">
    <text evidence="4">The sequence shown here is derived from an EMBL/GenBank/DDBJ whole genome shotgun (WGS) entry which is preliminary data.</text>
</comment>
<feature type="compositionally biased region" description="Low complexity" evidence="3">
    <location>
        <begin position="319"/>
        <end position="335"/>
    </location>
</feature>
<keyword evidence="2" id="KW-0479">Metal-binding</keyword>
<feature type="region of interest" description="Disordered" evidence="3">
    <location>
        <begin position="314"/>
        <end position="352"/>
    </location>
</feature>
<dbReference type="InterPro" id="IPR008949">
    <property type="entry name" value="Isoprenoid_synthase_dom_sf"/>
</dbReference>
<protein>
    <recommendedName>
        <fullName evidence="2">Terpene synthase</fullName>
        <ecNumber evidence="2">4.2.3.-</ecNumber>
    </recommendedName>
</protein>
<proteinExistence type="inferred from homology"/>
<gene>
    <name evidence="4" type="ORF">GCM10023321_24640</name>
</gene>
<sequence length="362" mass="40066">MLSPPVAIRHFCPVEPAIHPDMDLLERRAIAWLGRFDLAEGPVSKARLIGTNSAEFYARIAPRAPVERIQPAVHWCYWGFGYDDARSESRGTSTARSVRRGAEVLRVVESPPPHPGLTDPYLLALADIRAGFGRFATDTQLRRWTNAHRGWLAGVAWEASNDERGVLPTLAEYLAMRLGSCGGEPTTAMIEMANGAEVPAREMDAPLVVALTESARLVAALDNDLVSFAKEVRPDRPGQVLMNVIERQDRCTPEQAWTRAAGIRDRVMVLFLRLGDRLPATASLELREYVRCLAHTIRGNLEWSLRVPRYQSADQTRPASNDAASNDAASNGAAAPEWTERPGDPDPSPLPVPRVAWWWDLL</sequence>
<dbReference type="Proteomes" id="UP001428817">
    <property type="component" value="Unassembled WGS sequence"/>
</dbReference>
<accession>A0ABP9Q0E5</accession>
<dbReference type="EC" id="4.2.3.-" evidence="2"/>
<evidence type="ECO:0000256" key="1">
    <source>
        <dbReference type="ARBA" id="ARBA00023239"/>
    </source>
</evidence>
<keyword evidence="2" id="KW-0460">Magnesium</keyword>
<dbReference type="EMBL" id="BAABJP010000008">
    <property type="protein sequence ID" value="GAA5153810.1"/>
    <property type="molecule type" value="Genomic_DNA"/>
</dbReference>
<comment type="similarity">
    <text evidence="2">Belongs to the terpene synthase family.</text>
</comment>
<name>A0ABP9Q0E5_9PSEU</name>
<dbReference type="Gene3D" id="1.10.600.10">
    <property type="entry name" value="Farnesyl Diphosphate Synthase"/>
    <property type="match status" value="1"/>
</dbReference>
<dbReference type="InterPro" id="IPR034686">
    <property type="entry name" value="Terpene_cyclase-like_2"/>
</dbReference>
<dbReference type="SFLD" id="SFLDG01020">
    <property type="entry name" value="Terpene_Cyclase_Like_2"/>
    <property type="match status" value="1"/>
</dbReference>
<comment type="cofactor">
    <cofactor evidence="2">
        <name>Mg(2+)</name>
        <dbReference type="ChEBI" id="CHEBI:18420"/>
    </cofactor>
</comment>
<evidence type="ECO:0000256" key="3">
    <source>
        <dbReference type="SAM" id="MobiDB-lite"/>
    </source>
</evidence>
<dbReference type="RefSeq" id="WP_185061715.1">
    <property type="nucleotide sequence ID" value="NZ_BAABJP010000008.1"/>
</dbReference>
<reference evidence="5" key="1">
    <citation type="journal article" date="2019" name="Int. J. Syst. Evol. Microbiol.">
        <title>The Global Catalogue of Microorganisms (GCM) 10K type strain sequencing project: providing services to taxonomists for standard genome sequencing and annotation.</title>
        <authorList>
            <consortium name="The Broad Institute Genomics Platform"/>
            <consortium name="The Broad Institute Genome Sequencing Center for Infectious Disease"/>
            <person name="Wu L."/>
            <person name="Ma J."/>
        </authorList>
    </citation>
    <scope>NUCLEOTIDE SEQUENCE [LARGE SCALE GENOMIC DNA]</scope>
    <source>
        <strain evidence="5">JCM 18303</strain>
    </source>
</reference>
<dbReference type="SUPFAM" id="SSF48576">
    <property type="entry name" value="Terpenoid synthases"/>
    <property type="match status" value="1"/>
</dbReference>
<keyword evidence="5" id="KW-1185">Reference proteome</keyword>
<organism evidence="4 5">
    <name type="scientific">Pseudonocardia eucalypti</name>
    <dbReference type="NCBI Taxonomy" id="648755"/>
    <lineage>
        <taxon>Bacteria</taxon>
        <taxon>Bacillati</taxon>
        <taxon>Actinomycetota</taxon>
        <taxon>Actinomycetes</taxon>
        <taxon>Pseudonocardiales</taxon>
        <taxon>Pseudonocardiaceae</taxon>
        <taxon>Pseudonocardia</taxon>
    </lineage>
</organism>
<dbReference type="PANTHER" id="PTHR35201">
    <property type="entry name" value="TERPENE SYNTHASE"/>
    <property type="match status" value="1"/>
</dbReference>
<evidence type="ECO:0000313" key="4">
    <source>
        <dbReference type="EMBL" id="GAA5153810.1"/>
    </source>
</evidence>
<dbReference type="PANTHER" id="PTHR35201:SF4">
    <property type="entry name" value="BETA-PINACENE SYNTHASE-RELATED"/>
    <property type="match status" value="1"/>
</dbReference>
<evidence type="ECO:0000313" key="5">
    <source>
        <dbReference type="Proteomes" id="UP001428817"/>
    </source>
</evidence>
<dbReference type="Pfam" id="PF19086">
    <property type="entry name" value="Terpene_syn_C_2"/>
    <property type="match status" value="1"/>
</dbReference>
<evidence type="ECO:0000256" key="2">
    <source>
        <dbReference type="RuleBase" id="RU366034"/>
    </source>
</evidence>
<keyword evidence="1 2" id="KW-0456">Lyase</keyword>
<dbReference type="SFLD" id="SFLDS00005">
    <property type="entry name" value="Isoprenoid_Synthase_Type_I"/>
    <property type="match status" value="1"/>
</dbReference>